<evidence type="ECO:0000313" key="6">
    <source>
        <dbReference type="Proteomes" id="UP000320475"/>
    </source>
</evidence>
<dbReference type="EMBL" id="QEAN01000656">
    <property type="protein sequence ID" value="TPX30754.1"/>
    <property type="molecule type" value="Genomic_DNA"/>
</dbReference>
<protein>
    <submittedName>
        <fullName evidence="4">Uncharacterized protein</fullName>
    </submittedName>
</protein>
<evidence type="ECO:0000313" key="4">
    <source>
        <dbReference type="EMBL" id="TPX36395.1"/>
    </source>
</evidence>
<evidence type="ECO:0000256" key="1">
    <source>
        <dbReference type="SAM" id="MobiDB-lite"/>
    </source>
</evidence>
<dbReference type="VEuPathDB" id="FungiDB:SeMB42_g07867"/>
<dbReference type="EMBL" id="QEAM01000705">
    <property type="protein sequence ID" value="TPX36395.1"/>
    <property type="molecule type" value="Genomic_DNA"/>
</dbReference>
<keyword evidence="5" id="KW-1185">Reference proteome</keyword>
<feature type="compositionally biased region" description="Basic and acidic residues" evidence="1">
    <location>
        <begin position="344"/>
        <end position="356"/>
    </location>
</feature>
<feature type="signal peptide" evidence="2">
    <location>
        <begin position="1"/>
        <end position="21"/>
    </location>
</feature>
<accession>A0A507CFN4</accession>
<organism evidence="4 6">
    <name type="scientific">Synchytrium endobioticum</name>
    <dbReference type="NCBI Taxonomy" id="286115"/>
    <lineage>
        <taxon>Eukaryota</taxon>
        <taxon>Fungi</taxon>
        <taxon>Fungi incertae sedis</taxon>
        <taxon>Chytridiomycota</taxon>
        <taxon>Chytridiomycota incertae sedis</taxon>
        <taxon>Chytridiomycetes</taxon>
        <taxon>Synchytriales</taxon>
        <taxon>Synchytriaceae</taxon>
        <taxon>Synchytrium</taxon>
    </lineage>
</organism>
<comment type="caution">
    <text evidence="4">The sequence shown here is derived from an EMBL/GenBank/DDBJ whole genome shotgun (WGS) entry which is preliminary data.</text>
</comment>
<evidence type="ECO:0000313" key="5">
    <source>
        <dbReference type="Proteomes" id="UP000317494"/>
    </source>
</evidence>
<name>A0A507CFN4_9FUNG</name>
<dbReference type="AlphaFoldDB" id="A0A507CFN4"/>
<feature type="chain" id="PRO_5033839664" evidence="2">
    <location>
        <begin position="22"/>
        <end position="356"/>
    </location>
</feature>
<keyword evidence="2" id="KW-0732">Signal</keyword>
<reference evidence="5 6" key="1">
    <citation type="journal article" date="2019" name="Sci. Rep.">
        <title>Comparative genomics of chytrid fungi reveal insights into the obligate biotrophic and pathogenic lifestyle of Synchytrium endobioticum.</title>
        <authorList>
            <person name="van de Vossenberg B.T.L.H."/>
            <person name="Warris S."/>
            <person name="Nguyen H.D.T."/>
            <person name="van Gent-Pelzer M.P.E."/>
            <person name="Joly D.L."/>
            <person name="van de Geest H.C."/>
            <person name="Bonants P.J.M."/>
            <person name="Smith D.S."/>
            <person name="Levesque C.A."/>
            <person name="van der Lee T.A.J."/>
        </authorList>
    </citation>
    <scope>NUCLEOTIDE SEQUENCE [LARGE SCALE GENOMIC DNA]</scope>
    <source>
        <strain evidence="4 6">LEV6574</strain>
        <strain evidence="3 5">MB42</strain>
    </source>
</reference>
<sequence length="356" mass="40706">MRFASVVLGLWIIQNAPCGSTAPNDAIMIEAARTLRDFKKRKMPEVSHDTINHLFEHYLPAMQNENPLSFSRVSEPSVDNKSQAELDLGCEWHNTFYHKYSRLYVAVVNFIRRNYNVTQQTPEYVLRGLAKIDDVAQEHFLLFIRYRNALGNPWSPTNDAPNERDDTSLAMTNDNLIGSSDGNTVTITTTSDHAPVRLDVDSRSTKVREYRFDELWQPVRSDKQGVAESDNLRLYNPAHSTRHADIGHMNQIHDNSLRETERPGANNELEGQERRVRSIEDVAGTSDAPTSARWGLEPLRAAPTEYIVHTSDASTSHRWDDEPRRFRSIYDILQTSRGQTGERQIGDDRILGNRHH</sequence>
<gene>
    <name evidence="4" type="ORF">SeLEV6574_g08072</name>
    <name evidence="3" type="ORF">SeMB42_g07867</name>
</gene>
<evidence type="ECO:0000256" key="2">
    <source>
        <dbReference type="SAM" id="SignalP"/>
    </source>
</evidence>
<dbReference type="Proteomes" id="UP000320475">
    <property type="component" value="Unassembled WGS sequence"/>
</dbReference>
<proteinExistence type="predicted"/>
<dbReference type="Proteomes" id="UP000317494">
    <property type="component" value="Unassembled WGS sequence"/>
</dbReference>
<feature type="region of interest" description="Disordered" evidence="1">
    <location>
        <begin position="335"/>
        <end position="356"/>
    </location>
</feature>
<evidence type="ECO:0000313" key="3">
    <source>
        <dbReference type="EMBL" id="TPX30754.1"/>
    </source>
</evidence>